<dbReference type="EMBL" id="JWZT01003547">
    <property type="protein sequence ID" value="KII66379.1"/>
    <property type="molecule type" value="Genomic_DNA"/>
</dbReference>
<comment type="caution">
    <text evidence="4">The sequence shown here is derived from an EMBL/GenBank/DDBJ whole genome shotgun (WGS) entry which is preliminary data.</text>
</comment>
<dbReference type="CDD" id="cd00172">
    <property type="entry name" value="serpin"/>
    <property type="match status" value="1"/>
</dbReference>
<name>A0A0C2ILR6_THEKT</name>
<dbReference type="PANTHER" id="PTHR11461:SF211">
    <property type="entry name" value="GH10112P-RELATED"/>
    <property type="match status" value="1"/>
</dbReference>
<dbReference type="InterPro" id="IPR023796">
    <property type="entry name" value="Serpin_dom"/>
</dbReference>
<evidence type="ECO:0000256" key="2">
    <source>
        <dbReference type="RuleBase" id="RU000411"/>
    </source>
</evidence>
<protein>
    <submittedName>
        <fullName evidence="4">Serpin B9</fullName>
    </submittedName>
</protein>
<accession>A0A0C2ILR6</accession>
<dbReference type="Pfam" id="PF00079">
    <property type="entry name" value="Serpin"/>
    <property type="match status" value="1"/>
</dbReference>
<dbReference type="GO" id="GO:0005615">
    <property type="term" value="C:extracellular space"/>
    <property type="evidence" value="ECO:0007669"/>
    <property type="project" value="InterPro"/>
</dbReference>
<evidence type="ECO:0000313" key="5">
    <source>
        <dbReference type="Proteomes" id="UP000031668"/>
    </source>
</evidence>
<evidence type="ECO:0000259" key="3">
    <source>
        <dbReference type="SMART" id="SM00093"/>
    </source>
</evidence>
<dbReference type="GO" id="GO:0004867">
    <property type="term" value="F:serine-type endopeptidase inhibitor activity"/>
    <property type="evidence" value="ECO:0007669"/>
    <property type="project" value="InterPro"/>
</dbReference>
<dbReference type="OrthoDB" id="671595at2759"/>
<dbReference type="InterPro" id="IPR042185">
    <property type="entry name" value="Serpin_sf_2"/>
</dbReference>
<evidence type="ECO:0000256" key="1">
    <source>
        <dbReference type="ARBA" id="ARBA00009500"/>
    </source>
</evidence>
<reference evidence="4 5" key="1">
    <citation type="journal article" date="2014" name="Genome Biol. Evol.">
        <title>The genome of the myxosporean Thelohanellus kitauei shows adaptations to nutrient acquisition within its fish host.</title>
        <authorList>
            <person name="Yang Y."/>
            <person name="Xiong J."/>
            <person name="Zhou Z."/>
            <person name="Huo F."/>
            <person name="Miao W."/>
            <person name="Ran C."/>
            <person name="Liu Y."/>
            <person name="Zhang J."/>
            <person name="Feng J."/>
            <person name="Wang M."/>
            <person name="Wang M."/>
            <person name="Wang L."/>
            <person name="Yao B."/>
        </authorList>
    </citation>
    <scope>NUCLEOTIDE SEQUENCE [LARGE SCALE GENOMIC DNA]</scope>
    <source>
        <strain evidence="4">Wuqing</strain>
    </source>
</reference>
<proteinExistence type="inferred from homology"/>
<evidence type="ECO:0000313" key="4">
    <source>
        <dbReference type="EMBL" id="KII66379.1"/>
    </source>
</evidence>
<dbReference type="Proteomes" id="UP000031668">
    <property type="component" value="Unassembled WGS sequence"/>
</dbReference>
<dbReference type="AlphaFoldDB" id="A0A0C2ILR6"/>
<dbReference type="InterPro" id="IPR036186">
    <property type="entry name" value="Serpin_sf"/>
</dbReference>
<dbReference type="PANTHER" id="PTHR11461">
    <property type="entry name" value="SERINE PROTEASE INHIBITOR, SERPIN"/>
    <property type="match status" value="1"/>
</dbReference>
<dbReference type="SUPFAM" id="SSF56574">
    <property type="entry name" value="Serpins"/>
    <property type="match status" value="1"/>
</dbReference>
<organism evidence="4 5">
    <name type="scientific">Thelohanellus kitauei</name>
    <name type="common">Myxosporean</name>
    <dbReference type="NCBI Taxonomy" id="669202"/>
    <lineage>
        <taxon>Eukaryota</taxon>
        <taxon>Metazoa</taxon>
        <taxon>Cnidaria</taxon>
        <taxon>Myxozoa</taxon>
        <taxon>Myxosporea</taxon>
        <taxon>Bivalvulida</taxon>
        <taxon>Platysporina</taxon>
        <taxon>Myxobolidae</taxon>
        <taxon>Thelohanellus</taxon>
    </lineage>
</organism>
<keyword evidence="5" id="KW-1185">Reference proteome</keyword>
<dbReference type="InterPro" id="IPR000215">
    <property type="entry name" value="Serpin_fam"/>
</dbReference>
<dbReference type="SMART" id="SM00093">
    <property type="entry name" value="SERPIN"/>
    <property type="match status" value="1"/>
</dbReference>
<dbReference type="InterPro" id="IPR042178">
    <property type="entry name" value="Serpin_sf_1"/>
</dbReference>
<dbReference type="Gene3D" id="3.30.497.10">
    <property type="entry name" value="Antithrombin, subunit I, domain 2"/>
    <property type="match status" value="1"/>
</dbReference>
<sequence length="373" mass="44010">MPVNRVNNFTSLILNHLYAAQNASGNIAIRGISLYALFGAISVGLEGTSYQQLSNFLGVGFEELFDLENWRKSDSANDWFMMRYLGEKSSRMNTAVFSPYDTYNIYQSLTKLICRLDHIQFDHFEPYDSVEKMNNWTYQRSYGWIKNMFPRSILGEDRMIFFDTSFIDADFVTEFDAAYTQREMFYDEQGEVYEVDMMNQENYERIYDSRDDIFRILFKPLARSYLFSAIVLPKMWYIVDHVLRTLDFDKINNYFKRSSMKYAKLKLPKFQIVSQNNFNNLFKDFGVTDIFDEYKSNFRRMINKNVHVGDIIQVTNIIVDDKNDTGISTESLGEQPIQHLHKFFVTRPFIFLVYSPFDRLVHFSAVVENPTSI</sequence>
<feature type="domain" description="Serpin" evidence="3">
    <location>
        <begin position="11"/>
        <end position="370"/>
    </location>
</feature>
<dbReference type="Gene3D" id="2.30.39.10">
    <property type="entry name" value="Alpha-1-antitrypsin, domain 1"/>
    <property type="match status" value="1"/>
</dbReference>
<gene>
    <name evidence="4" type="ORF">RF11_13613</name>
</gene>
<comment type="similarity">
    <text evidence="1 2">Belongs to the serpin family.</text>
</comment>